<evidence type="ECO:0000313" key="2">
    <source>
        <dbReference type="Proteomes" id="UP000009027"/>
    </source>
</evidence>
<organism evidence="1 2">
    <name type="scientific">Trypanosoma vivax (strain Y486)</name>
    <dbReference type="NCBI Taxonomy" id="1055687"/>
    <lineage>
        <taxon>Eukaryota</taxon>
        <taxon>Discoba</taxon>
        <taxon>Euglenozoa</taxon>
        <taxon>Kinetoplastea</taxon>
        <taxon>Metakinetoplastina</taxon>
        <taxon>Trypanosomatida</taxon>
        <taxon>Trypanosomatidae</taxon>
        <taxon>Trypanosoma</taxon>
        <taxon>Duttonella</taxon>
    </lineage>
</organism>
<evidence type="ECO:0000313" key="1">
    <source>
        <dbReference type="EMBL" id="CCD18426.1"/>
    </source>
</evidence>
<dbReference type="VEuPathDB" id="TriTrypDB:TvY486_0000980"/>
<dbReference type="Proteomes" id="UP000009027">
    <property type="component" value="Unassembled WGS sequence"/>
</dbReference>
<proteinExistence type="predicted"/>
<gene>
    <name evidence="1" type="ORF">TvY486_0000980</name>
</gene>
<keyword evidence="2" id="KW-1185">Reference proteome</keyword>
<dbReference type="AlphaFoldDB" id="F9WLN4"/>
<name>F9WLN4_TRYVY</name>
<accession>F9WLN4</accession>
<dbReference type="EMBL" id="CAEX01001140">
    <property type="protein sequence ID" value="CCD18426.1"/>
    <property type="molecule type" value="Genomic_DNA"/>
</dbReference>
<reference evidence="1 2" key="1">
    <citation type="journal article" date="2012" name="Proc. Natl. Acad. Sci. U.S.A.">
        <title>Antigenic diversity is generated by distinct evolutionary mechanisms in African trypanosome species.</title>
        <authorList>
            <person name="Jackson A.P."/>
            <person name="Berry A."/>
            <person name="Aslett M."/>
            <person name="Allison H.C."/>
            <person name="Burton P."/>
            <person name="Vavrova-Anderson J."/>
            <person name="Brown R."/>
            <person name="Browne H."/>
            <person name="Corton N."/>
            <person name="Hauser H."/>
            <person name="Gamble J."/>
            <person name="Gilderthorp R."/>
            <person name="Marcello L."/>
            <person name="McQuillan J."/>
            <person name="Otto T.D."/>
            <person name="Quail M.A."/>
            <person name="Sanders M.J."/>
            <person name="van Tonder A."/>
            <person name="Ginger M.L."/>
            <person name="Field M.C."/>
            <person name="Barry J.D."/>
            <person name="Hertz-Fowler C."/>
            <person name="Berriman M."/>
        </authorList>
    </citation>
    <scope>NUCLEOTIDE SEQUENCE</scope>
    <source>
        <strain evidence="1 2">Y486</strain>
    </source>
</reference>
<sequence length="149" mass="16205">MMDLCLLRLSYVLKQIASCVEALGSLGDAWEAREIRGTGAFLSGTSVHPPDAHCSEEEVGGGERNEDVVRRKKKDGPLVFTGKSVMLSDSESDAAEEIAGAERVPQPHLSTLLPRFCPNFVSRPVSSLCVLCAFPSRLIPRRLKNLVNP</sequence>
<protein>
    <submittedName>
        <fullName evidence="1">Uncharacterized protein</fullName>
    </submittedName>
</protein>